<gene>
    <name evidence="1" type="ORF">SAMN05216412_10318</name>
</gene>
<dbReference type="Proteomes" id="UP000183339">
    <property type="component" value="Unassembled WGS sequence"/>
</dbReference>
<proteinExistence type="predicted"/>
<dbReference type="EMBL" id="FOHI01000003">
    <property type="protein sequence ID" value="SET06327.1"/>
    <property type="molecule type" value="Genomic_DNA"/>
</dbReference>
<evidence type="ECO:0000313" key="2">
    <source>
        <dbReference type="Proteomes" id="UP000183339"/>
    </source>
</evidence>
<name>A0A1I0BJ87_9PROT</name>
<sequence length="50" mass="5389">MVFAVLGKTDMARAIAFDALDLAKKIKPDQAKAWMKGLGDNGEDEGPEKP</sequence>
<dbReference type="AlphaFoldDB" id="A0A1I0BJ87"/>
<evidence type="ECO:0000313" key="1">
    <source>
        <dbReference type="EMBL" id="SET06327.1"/>
    </source>
</evidence>
<reference evidence="1 2" key="1">
    <citation type="submission" date="2016-10" db="EMBL/GenBank/DDBJ databases">
        <authorList>
            <person name="de Groot N.N."/>
        </authorList>
    </citation>
    <scope>NUCLEOTIDE SEQUENCE [LARGE SCALE GENOMIC DNA]</scope>
    <source>
        <strain evidence="1 2">Nl7</strain>
    </source>
</reference>
<accession>A0A1I0BJ87</accession>
<organism evidence="1 2">
    <name type="scientific">Nitrosospira multiformis</name>
    <dbReference type="NCBI Taxonomy" id="1231"/>
    <lineage>
        <taxon>Bacteria</taxon>
        <taxon>Pseudomonadati</taxon>
        <taxon>Pseudomonadota</taxon>
        <taxon>Betaproteobacteria</taxon>
        <taxon>Nitrosomonadales</taxon>
        <taxon>Nitrosomonadaceae</taxon>
        <taxon>Nitrosospira</taxon>
    </lineage>
</organism>
<protein>
    <submittedName>
        <fullName evidence="1">Uncharacterized protein</fullName>
    </submittedName>
</protein>